<dbReference type="PANTHER" id="PTHR22765">
    <property type="entry name" value="RING FINGER AND PROTEASE ASSOCIATED DOMAIN-CONTAINING"/>
    <property type="match status" value="1"/>
</dbReference>
<feature type="region of interest" description="Disordered" evidence="2">
    <location>
        <begin position="52"/>
        <end position="102"/>
    </location>
</feature>
<dbReference type="InterPro" id="IPR013083">
    <property type="entry name" value="Znf_RING/FYVE/PHD"/>
</dbReference>
<accession>A0A4Y1R573</accession>
<dbReference type="PANTHER" id="PTHR22765:SF396">
    <property type="entry name" value="RING_U-BOX SUPERFAMILY PROTEIN"/>
    <property type="match status" value="1"/>
</dbReference>
<name>A0A4Y1R573_PRUDU</name>
<keyword evidence="1" id="KW-0479">Metal-binding</keyword>
<keyword evidence="1" id="KW-0862">Zinc</keyword>
<evidence type="ECO:0000256" key="1">
    <source>
        <dbReference type="PROSITE-ProRule" id="PRU00175"/>
    </source>
</evidence>
<feature type="domain" description="RING-type" evidence="3">
    <location>
        <begin position="159"/>
        <end position="200"/>
    </location>
</feature>
<evidence type="ECO:0000259" key="3">
    <source>
        <dbReference type="PROSITE" id="PS50089"/>
    </source>
</evidence>
<proteinExistence type="predicted"/>
<dbReference type="InterPro" id="IPR051826">
    <property type="entry name" value="E3_ubiquitin-ligase_domain"/>
</dbReference>
<dbReference type="SMART" id="SM00184">
    <property type="entry name" value="RING"/>
    <property type="match status" value="1"/>
</dbReference>
<keyword evidence="1" id="KW-0863">Zinc-finger</keyword>
<dbReference type="GO" id="GO:0061630">
    <property type="term" value="F:ubiquitin protein ligase activity"/>
    <property type="evidence" value="ECO:0007669"/>
    <property type="project" value="TreeGrafter"/>
</dbReference>
<dbReference type="Pfam" id="PF13639">
    <property type="entry name" value="zf-RING_2"/>
    <property type="match status" value="1"/>
</dbReference>
<dbReference type="GO" id="GO:0008270">
    <property type="term" value="F:zinc ion binding"/>
    <property type="evidence" value="ECO:0007669"/>
    <property type="project" value="UniProtKB-KW"/>
</dbReference>
<reference evidence="4" key="1">
    <citation type="journal article" date="2019" name="Science">
        <title>Mutation of a bHLH transcription factor allowed almond domestication.</title>
        <authorList>
            <person name="Sanchez-Perez R."/>
            <person name="Pavan S."/>
            <person name="Mazzeo R."/>
            <person name="Moldovan C."/>
            <person name="Aiese Cigliano R."/>
            <person name="Del Cueto J."/>
            <person name="Ricciardi F."/>
            <person name="Lotti C."/>
            <person name="Ricciardi L."/>
            <person name="Dicenta F."/>
            <person name="Lopez-Marques R.L."/>
            <person name="Lindberg Moller B."/>
        </authorList>
    </citation>
    <scope>NUCLEOTIDE SEQUENCE</scope>
</reference>
<dbReference type="GO" id="GO:0006511">
    <property type="term" value="P:ubiquitin-dependent protein catabolic process"/>
    <property type="evidence" value="ECO:0007669"/>
    <property type="project" value="TreeGrafter"/>
</dbReference>
<sequence>MRKSTNNNTPAYSPPLLTYHDPYDYFFGINDDIGEWPFGQSISPLSDNFQATQATRTGASDSRRPFEGTQARARAQPLGLAGTGKPLETDHRQPMERSRPSRLELDSRLSNTEQKRALQKLKKEIYKPFRRLSQKVNLYYRDTVVNANEMENDENSKRCAVCLEDFEPRQEVMLTPCRHMFHEECIVPWVKSNGHCPVCRFAICE</sequence>
<dbReference type="SUPFAM" id="SSF57850">
    <property type="entry name" value="RING/U-box"/>
    <property type="match status" value="1"/>
</dbReference>
<evidence type="ECO:0000256" key="2">
    <source>
        <dbReference type="SAM" id="MobiDB-lite"/>
    </source>
</evidence>
<organism evidence="4">
    <name type="scientific">Prunus dulcis</name>
    <name type="common">Almond</name>
    <name type="synonym">Amygdalus dulcis</name>
    <dbReference type="NCBI Taxonomy" id="3755"/>
    <lineage>
        <taxon>Eukaryota</taxon>
        <taxon>Viridiplantae</taxon>
        <taxon>Streptophyta</taxon>
        <taxon>Embryophyta</taxon>
        <taxon>Tracheophyta</taxon>
        <taxon>Spermatophyta</taxon>
        <taxon>Magnoliopsida</taxon>
        <taxon>eudicotyledons</taxon>
        <taxon>Gunneridae</taxon>
        <taxon>Pentapetalae</taxon>
        <taxon>rosids</taxon>
        <taxon>fabids</taxon>
        <taxon>Rosales</taxon>
        <taxon>Rosaceae</taxon>
        <taxon>Amygdaloideae</taxon>
        <taxon>Amygdaleae</taxon>
        <taxon>Prunus</taxon>
    </lineage>
</organism>
<gene>
    <name evidence="4" type="ORF">Prudu_008956</name>
</gene>
<feature type="compositionally biased region" description="Basic and acidic residues" evidence="2">
    <location>
        <begin position="87"/>
        <end position="102"/>
    </location>
</feature>
<dbReference type="FunFam" id="3.30.40.10:FF:000468">
    <property type="entry name" value="RING/U-box superfamily protein"/>
    <property type="match status" value="1"/>
</dbReference>
<dbReference type="AlphaFoldDB" id="A0A4Y1R573"/>
<dbReference type="PROSITE" id="PS50089">
    <property type="entry name" value="ZF_RING_2"/>
    <property type="match status" value="1"/>
</dbReference>
<dbReference type="InterPro" id="IPR001841">
    <property type="entry name" value="Znf_RING"/>
</dbReference>
<evidence type="ECO:0000313" key="4">
    <source>
        <dbReference type="EMBL" id="BBG99310.1"/>
    </source>
</evidence>
<dbReference type="EMBL" id="AP019299">
    <property type="protein sequence ID" value="BBG99310.1"/>
    <property type="molecule type" value="Genomic_DNA"/>
</dbReference>
<protein>
    <submittedName>
        <fullName evidence="4">RING/U-box superfamily protein</fullName>
    </submittedName>
</protein>
<dbReference type="Gene3D" id="3.30.40.10">
    <property type="entry name" value="Zinc/RING finger domain, C3HC4 (zinc finger)"/>
    <property type="match status" value="1"/>
</dbReference>